<dbReference type="EMBL" id="CP049811">
    <property type="protein sequence ID" value="QIK41456.1"/>
    <property type="molecule type" value="Genomic_DNA"/>
</dbReference>
<dbReference type="RefSeq" id="WP_166192272.1">
    <property type="nucleotide sequence ID" value="NZ_CP049811.1"/>
</dbReference>
<accession>A0A6G7VNK5</accession>
<evidence type="ECO:0000313" key="3">
    <source>
        <dbReference type="Proteomes" id="UP000500791"/>
    </source>
</evidence>
<dbReference type="Gene3D" id="2.40.160.90">
    <property type="match status" value="1"/>
</dbReference>
<dbReference type="SUPFAM" id="SSF56925">
    <property type="entry name" value="OMPA-like"/>
    <property type="match status" value="1"/>
</dbReference>
<dbReference type="Pfam" id="PF01298">
    <property type="entry name" value="TbpB_B_D"/>
    <property type="match status" value="1"/>
</dbReference>
<dbReference type="PROSITE" id="PS51257">
    <property type="entry name" value="PROKAR_LIPOPROTEIN"/>
    <property type="match status" value="1"/>
</dbReference>
<evidence type="ECO:0000313" key="2">
    <source>
        <dbReference type="EMBL" id="QIK41456.1"/>
    </source>
</evidence>
<dbReference type="InterPro" id="IPR001677">
    <property type="entry name" value="TbpB_B_D"/>
</dbReference>
<dbReference type="InterPro" id="IPR011250">
    <property type="entry name" value="OMP/PagP_B-barrel"/>
</dbReference>
<name>A0A6G7VNK5_9RHOB</name>
<evidence type="ECO:0000259" key="1">
    <source>
        <dbReference type="Pfam" id="PF01298"/>
    </source>
</evidence>
<reference evidence="2 3" key="1">
    <citation type="submission" date="2020-03" db="EMBL/GenBank/DDBJ databases">
        <title>Complete genome sequence of Monaibacterium sp. ALG8 with diverse plasmids.</title>
        <authorList>
            <person name="Sun C."/>
        </authorList>
    </citation>
    <scope>NUCLEOTIDE SEQUENCE [LARGE SCALE GENOMIC DNA]</scope>
    <source>
        <strain evidence="2 3">ALG8</strain>
    </source>
</reference>
<proteinExistence type="predicted"/>
<sequence>MTIRPVFALAVLSLGGLSACFDGSGPRYVEFASLTSNRVDALNAQSLNVSARTTGQITGELDRQADTFDLDAESGTIDVSRTTVTLNGGGTIDLTGTTEFARFFESQPSGGDTTTGVVGVPTIVGDVPGGGTATYSGVSEVAIQDGLALYDLNGTMEATADFSAGTLDVTFDNLGGQRQDFILGTSNVTDVATITISDAMISDNTVSGGTSTLTSATINGGGGFSGTQTTSHEAGFYGPRADEVGGVLYIDDTSVQVFGQYLGD</sequence>
<dbReference type="KEGG" id="mon:G8E03_12165"/>
<organism evidence="2 3">
    <name type="scientific">Pontivivens nitratireducens</name>
    <dbReference type="NCBI Taxonomy" id="2758038"/>
    <lineage>
        <taxon>Bacteria</taxon>
        <taxon>Pseudomonadati</taxon>
        <taxon>Pseudomonadota</taxon>
        <taxon>Alphaproteobacteria</taxon>
        <taxon>Rhodobacterales</taxon>
        <taxon>Paracoccaceae</taxon>
        <taxon>Pontivivens</taxon>
    </lineage>
</organism>
<gene>
    <name evidence="2" type="ORF">G8E03_12165</name>
</gene>
<keyword evidence="3" id="KW-1185">Reference proteome</keyword>
<dbReference type="AlphaFoldDB" id="A0A6G7VNK5"/>
<protein>
    <submittedName>
        <fullName evidence="2">Transferrin-binding protein-like solute binding protein</fullName>
    </submittedName>
</protein>
<dbReference type="Proteomes" id="UP000500791">
    <property type="component" value="Chromosome"/>
</dbReference>
<feature type="domain" description="Transferrin-binding protein B C-lobe/N-lobe beta-barrel" evidence="1">
    <location>
        <begin position="127"/>
        <end position="259"/>
    </location>
</feature>